<dbReference type="InterPro" id="IPR006145">
    <property type="entry name" value="PsdUridine_synth_RsuA/RluA"/>
</dbReference>
<evidence type="ECO:0000313" key="7">
    <source>
        <dbReference type="Proteomes" id="UP000035268"/>
    </source>
</evidence>
<dbReference type="InterPro" id="IPR018496">
    <property type="entry name" value="PsdUridine_synth_RsuA/RluB_CS"/>
</dbReference>
<dbReference type="GO" id="GO:0009982">
    <property type="term" value="F:pseudouridine synthase activity"/>
    <property type="evidence" value="ECO:0007669"/>
    <property type="project" value="InterPro"/>
</dbReference>
<dbReference type="PANTHER" id="PTHR47683:SF2">
    <property type="entry name" value="RNA-BINDING S4 DOMAIN-CONTAINING PROTEIN"/>
    <property type="match status" value="1"/>
</dbReference>
<keyword evidence="3" id="KW-0694">RNA-binding</keyword>
<evidence type="ECO:0000256" key="3">
    <source>
        <dbReference type="PROSITE-ProRule" id="PRU00182"/>
    </source>
</evidence>
<keyword evidence="7" id="KW-1185">Reference proteome</keyword>
<dbReference type="PANTHER" id="PTHR47683">
    <property type="entry name" value="PSEUDOURIDINE SYNTHASE FAMILY PROTEIN-RELATED"/>
    <property type="match status" value="1"/>
</dbReference>
<evidence type="ECO:0000259" key="5">
    <source>
        <dbReference type="Pfam" id="PF00849"/>
    </source>
</evidence>
<dbReference type="InterPro" id="IPR050343">
    <property type="entry name" value="RsuA_PseudoU_synthase"/>
</dbReference>
<protein>
    <recommendedName>
        <fullName evidence="4">Pseudouridine synthase</fullName>
        <ecNumber evidence="4">5.4.99.-</ecNumber>
    </recommendedName>
</protein>
<feature type="domain" description="Pseudouridine synthase RsuA/RluA-like" evidence="5">
    <location>
        <begin position="42"/>
        <end position="173"/>
    </location>
</feature>
<name>A0A0G3ED31_9BACT</name>
<dbReference type="Gene3D" id="3.10.290.10">
    <property type="entry name" value="RNA-binding S4 domain"/>
    <property type="match status" value="1"/>
</dbReference>
<dbReference type="EC" id="5.4.99.-" evidence="4"/>
<dbReference type="InterPro" id="IPR020094">
    <property type="entry name" value="TruA/RsuA/RluB/E/F_N"/>
</dbReference>
<dbReference type="GO" id="GO:0003723">
    <property type="term" value="F:RNA binding"/>
    <property type="evidence" value="ECO:0007669"/>
    <property type="project" value="UniProtKB-KW"/>
</dbReference>
<gene>
    <name evidence="6" type="primary">rluB</name>
    <name evidence="6" type="ORF">L21SP4_01119</name>
</gene>
<dbReference type="KEGG" id="vbl:L21SP4_01119"/>
<dbReference type="CDD" id="cd02870">
    <property type="entry name" value="PseudoU_synth_RsuA_like"/>
    <property type="match status" value="1"/>
</dbReference>
<evidence type="ECO:0000256" key="4">
    <source>
        <dbReference type="RuleBase" id="RU003887"/>
    </source>
</evidence>
<dbReference type="STRING" id="1307763.L21SP4_01119"/>
<accession>A0A0G3ED31</accession>
<keyword evidence="2 4" id="KW-0413">Isomerase</keyword>
<evidence type="ECO:0000313" key="6">
    <source>
        <dbReference type="EMBL" id="AKJ64371.1"/>
    </source>
</evidence>
<dbReference type="Pfam" id="PF00849">
    <property type="entry name" value="PseudoU_synth_2"/>
    <property type="match status" value="1"/>
</dbReference>
<organism evidence="6 7">
    <name type="scientific">Kiritimatiella glycovorans</name>
    <dbReference type="NCBI Taxonomy" id="1307763"/>
    <lineage>
        <taxon>Bacteria</taxon>
        <taxon>Pseudomonadati</taxon>
        <taxon>Kiritimatiellota</taxon>
        <taxon>Kiritimatiellia</taxon>
        <taxon>Kiritimatiellales</taxon>
        <taxon>Kiritimatiellaceae</taxon>
        <taxon>Kiritimatiella</taxon>
    </lineage>
</organism>
<dbReference type="Gene3D" id="3.30.70.1560">
    <property type="entry name" value="Alpha-L RNA-binding motif"/>
    <property type="match status" value="1"/>
</dbReference>
<dbReference type="Proteomes" id="UP000035268">
    <property type="component" value="Chromosome"/>
</dbReference>
<evidence type="ECO:0000256" key="1">
    <source>
        <dbReference type="ARBA" id="ARBA00008348"/>
    </source>
</evidence>
<dbReference type="EMBL" id="CP010904">
    <property type="protein sequence ID" value="AKJ64371.1"/>
    <property type="molecule type" value="Genomic_DNA"/>
</dbReference>
<dbReference type="SUPFAM" id="SSF55120">
    <property type="entry name" value="Pseudouridine synthase"/>
    <property type="match status" value="1"/>
</dbReference>
<dbReference type="InterPro" id="IPR000748">
    <property type="entry name" value="PsdUridine_synth_RsuA/RluB/E/F"/>
</dbReference>
<reference evidence="7" key="1">
    <citation type="submission" date="2015-02" db="EMBL/GenBank/DDBJ databases">
        <title>Description and complete genome sequence of the first cultured representative of the subdivision 5 of the Verrucomicrobia phylum.</title>
        <authorList>
            <person name="Spring S."/>
            <person name="Bunk B."/>
            <person name="Sproer C."/>
            <person name="Klenk H.-P."/>
        </authorList>
    </citation>
    <scope>NUCLEOTIDE SEQUENCE [LARGE SCALE GENOMIC DNA]</scope>
    <source>
        <strain evidence="7">L21-Fru-AB</strain>
    </source>
</reference>
<dbReference type="Gene3D" id="3.30.70.580">
    <property type="entry name" value="Pseudouridine synthase I, catalytic domain, N-terminal subdomain"/>
    <property type="match status" value="1"/>
</dbReference>
<dbReference type="NCBIfam" id="TIGR00093">
    <property type="entry name" value="pseudouridine synthase"/>
    <property type="match status" value="1"/>
</dbReference>
<proteinExistence type="inferred from homology"/>
<reference evidence="6 7" key="2">
    <citation type="journal article" date="2016" name="ISME J.">
        <title>Characterization of the first cultured representative of Verrucomicrobia subdivision 5 indicates the proposal of a novel phylum.</title>
        <authorList>
            <person name="Spring S."/>
            <person name="Bunk B."/>
            <person name="Sproer C."/>
            <person name="Schumann P."/>
            <person name="Rohde M."/>
            <person name="Tindall B.J."/>
            <person name="Klenk H.P."/>
        </authorList>
    </citation>
    <scope>NUCLEOTIDE SEQUENCE [LARGE SCALE GENOMIC DNA]</scope>
    <source>
        <strain evidence="6 7">L21-Fru-AB</strain>
    </source>
</reference>
<dbReference type="InterPro" id="IPR036986">
    <property type="entry name" value="S4_RNA-bd_sf"/>
</dbReference>
<dbReference type="InterPro" id="IPR042092">
    <property type="entry name" value="PsdUridine_s_RsuA/RluB/E/F_cat"/>
</dbReference>
<dbReference type="PROSITE" id="PS50889">
    <property type="entry name" value="S4"/>
    <property type="match status" value="1"/>
</dbReference>
<evidence type="ECO:0000256" key="2">
    <source>
        <dbReference type="ARBA" id="ARBA00023235"/>
    </source>
</evidence>
<dbReference type="PROSITE" id="PS01149">
    <property type="entry name" value="PSI_RSU"/>
    <property type="match status" value="1"/>
</dbReference>
<dbReference type="GO" id="GO:0001522">
    <property type="term" value="P:pseudouridine synthesis"/>
    <property type="evidence" value="ECO:0007669"/>
    <property type="project" value="InterPro"/>
</dbReference>
<comment type="similarity">
    <text evidence="1 4">Belongs to the pseudouridine synthase RsuA family.</text>
</comment>
<sequence length="220" mass="25031">MIAGGRIQVNGETVCEQGIKVDPVQDDIRMDGRVVRRESKVVYILNKPPGVMCTNDDPQSRPLYRDLFPADAGRLFPVGRLDCMSEGLLLVTNDGDLAHRLMHPRYGFHKTYLARTPDRVTAEQMKRMEQGVEEGGERLRALRVRRERGAGPGTRLRIVLGEGRNRHIRRMFKALGLRIDRLKRVKLGPLVLGGLPQGSWRELRPQELRQLQVSSHQRDA</sequence>
<dbReference type="InterPro" id="IPR020103">
    <property type="entry name" value="PsdUridine_synth_cat_dom_sf"/>
</dbReference>
<dbReference type="PATRIC" id="fig|1609981.3.peg.1168"/>
<dbReference type="AlphaFoldDB" id="A0A0G3ED31"/>
<dbReference type="GO" id="GO:0006364">
    <property type="term" value="P:rRNA processing"/>
    <property type="evidence" value="ECO:0007669"/>
    <property type="project" value="UniProtKB-ARBA"/>
</dbReference>
<dbReference type="GO" id="GO:0140098">
    <property type="term" value="F:catalytic activity, acting on RNA"/>
    <property type="evidence" value="ECO:0007669"/>
    <property type="project" value="UniProtKB-ARBA"/>
</dbReference>